<dbReference type="Pfam" id="PF07690">
    <property type="entry name" value="MFS_1"/>
    <property type="match status" value="1"/>
</dbReference>
<feature type="compositionally biased region" description="Basic and acidic residues" evidence="3">
    <location>
        <begin position="24"/>
        <end position="47"/>
    </location>
</feature>
<dbReference type="InParanoid" id="J5JC60"/>
<dbReference type="OrthoDB" id="6499973at2759"/>
<dbReference type="SUPFAM" id="SSF103473">
    <property type="entry name" value="MFS general substrate transporter"/>
    <property type="match status" value="1"/>
</dbReference>
<evidence type="ECO:0000256" key="1">
    <source>
        <dbReference type="ARBA" id="ARBA00004141"/>
    </source>
</evidence>
<keyword evidence="4" id="KW-1133">Transmembrane helix</keyword>
<feature type="region of interest" description="Disordered" evidence="3">
    <location>
        <begin position="1"/>
        <end position="61"/>
    </location>
</feature>
<feature type="transmembrane region" description="Helical" evidence="4">
    <location>
        <begin position="428"/>
        <end position="448"/>
    </location>
</feature>
<dbReference type="GeneID" id="19890299"/>
<feature type="transmembrane region" description="Helical" evidence="4">
    <location>
        <begin position="157"/>
        <end position="180"/>
    </location>
</feature>
<dbReference type="InterPro" id="IPR050327">
    <property type="entry name" value="Proton-linked_MCT"/>
</dbReference>
<feature type="transmembrane region" description="Helical" evidence="4">
    <location>
        <begin position="132"/>
        <end position="151"/>
    </location>
</feature>
<keyword evidence="4" id="KW-0472">Membrane</keyword>
<feature type="transmembrane region" description="Helical" evidence="4">
    <location>
        <begin position="267"/>
        <end position="290"/>
    </location>
</feature>
<accession>J5JC60</accession>
<reference evidence="5 6" key="1">
    <citation type="journal article" date="2012" name="Sci. Rep.">
        <title>Genomic perspectives on the evolution of fungal entomopathogenicity in Beauveria bassiana.</title>
        <authorList>
            <person name="Xiao G."/>
            <person name="Ying S.H."/>
            <person name="Zheng P."/>
            <person name="Wang Z.L."/>
            <person name="Zhang S."/>
            <person name="Xie X.Q."/>
            <person name="Shang Y."/>
            <person name="St Leger R.J."/>
            <person name="Zhao G.P."/>
            <person name="Wang C."/>
            <person name="Feng M.G."/>
        </authorList>
    </citation>
    <scope>NUCLEOTIDE SEQUENCE [LARGE SCALE GENOMIC DNA]</scope>
    <source>
        <strain evidence="5 6">ARSEF 2860</strain>
    </source>
</reference>
<protein>
    <submittedName>
        <fullName evidence="5">MFS monocarboxylate transporter</fullName>
    </submittedName>
</protein>
<evidence type="ECO:0000313" key="6">
    <source>
        <dbReference type="Proteomes" id="UP000002762"/>
    </source>
</evidence>
<dbReference type="PANTHER" id="PTHR11360:SF130">
    <property type="entry name" value="MAJOR FACILITATOR SUPERFAMILY (MFS) PROFILE DOMAIN-CONTAINING PROTEIN-RELATED"/>
    <property type="match status" value="1"/>
</dbReference>
<dbReference type="Gene3D" id="1.20.1250.20">
    <property type="entry name" value="MFS general substrate transporter like domains"/>
    <property type="match status" value="1"/>
</dbReference>
<evidence type="ECO:0000256" key="4">
    <source>
        <dbReference type="SAM" id="Phobius"/>
    </source>
</evidence>
<dbReference type="InterPro" id="IPR011701">
    <property type="entry name" value="MFS"/>
</dbReference>
<feature type="transmembrane region" description="Helical" evidence="4">
    <location>
        <begin position="71"/>
        <end position="91"/>
    </location>
</feature>
<feature type="transmembrane region" description="Helical" evidence="4">
    <location>
        <begin position="358"/>
        <end position="376"/>
    </location>
</feature>
<dbReference type="RefSeq" id="XP_008600606.1">
    <property type="nucleotide sequence ID" value="XM_008602384.1"/>
</dbReference>
<keyword evidence="6" id="KW-1185">Reference proteome</keyword>
<feature type="transmembrane region" description="Helical" evidence="4">
    <location>
        <begin position="332"/>
        <end position="352"/>
    </location>
</feature>
<organism evidence="5 6">
    <name type="scientific">Beauveria bassiana (strain ARSEF 2860)</name>
    <name type="common">White muscardine disease fungus</name>
    <name type="synonym">Tritirachium shiotae</name>
    <dbReference type="NCBI Taxonomy" id="655819"/>
    <lineage>
        <taxon>Eukaryota</taxon>
        <taxon>Fungi</taxon>
        <taxon>Dikarya</taxon>
        <taxon>Ascomycota</taxon>
        <taxon>Pezizomycotina</taxon>
        <taxon>Sordariomycetes</taxon>
        <taxon>Hypocreomycetidae</taxon>
        <taxon>Hypocreales</taxon>
        <taxon>Cordycipitaceae</taxon>
        <taxon>Beauveria</taxon>
    </lineage>
</organism>
<sequence length="458" mass="49297">MARTSLPDLESGASTPGYASQSDSIDHPRQAEKAKEEASSSTEKAKASDATVPSDDDDEPPDGGRVAWTHVLLMHIVFFNTWGVVNGYGVFQEYYTTALRRPPSDIAWIGSVETFLLFGIGVVSGRATDAGYFFHVFYAGVLLELLGVFMTSLGTRYWHFVLSQAVCMGVGNGLVFCPALAILAQYFKRRRAFAVGLSAAGAAVGGLVYPILINRLIFHEKIGFAWTMRCMGLIMLLSYIPCLFLFKPRLPPRKTTDWIDTTAFTDVPFLFFTASMFFAFWGLYFAFFFLGTYARDQIGVAQPIYLLILLNGVGVIGRISPTIVADQWCGPLNLIIAIGLASSLLVYCWAAVHTAAGLYVFAVIYGLAAAALQALYPAVSTTMTPHPSKTGTRVGMILGFVSLANLTGPAISGAIIERSGGGSYLGAQMFAATAILLATVTAVGARVARAGWKICVKV</sequence>
<dbReference type="HOGENOM" id="CLU_001265_1_1_1"/>
<keyword evidence="4" id="KW-0812">Transmembrane</keyword>
<evidence type="ECO:0000313" key="5">
    <source>
        <dbReference type="EMBL" id="EJP63643.1"/>
    </source>
</evidence>
<dbReference type="GO" id="GO:0022857">
    <property type="term" value="F:transmembrane transporter activity"/>
    <property type="evidence" value="ECO:0007669"/>
    <property type="project" value="InterPro"/>
</dbReference>
<feature type="transmembrane region" description="Helical" evidence="4">
    <location>
        <begin position="224"/>
        <end position="246"/>
    </location>
</feature>
<gene>
    <name evidence="5" type="ORF">BBA_07287</name>
</gene>
<name>J5JC60_BEAB2</name>
<feature type="transmembrane region" description="Helical" evidence="4">
    <location>
        <begin position="397"/>
        <end position="416"/>
    </location>
</feature>
<evidence type="ECO:0000256" key="2">
    <source>
        <dbReference type="ARBA" id="ARBA00006727"/>
    </source>
</evidence>
<dbReference type="PANTHER" id="PTHR11360">
    <property type="entry name" value="MONOCARBOXYLATE TRANSPORTER"/>
    <property type="match status" value="1"/>
</dbReference>
<feature type="transmembrane region" description="Helical" evidence="4">
    <location>
        <begin position="192"/>
        <end position="212"/>
    </location>
</feature>
<evidence type="ECO:0000256" key="3">
    <source>
        <dbReference type="SAM" id="MobiDB-lite"/>
    </source>
</evidence>
<feature type="transmembrane region" description="Helical" evidence="4">
    <location>
        <begin position="106"/>
        <end position="125"/>
    </location>
</feature>
<comment type="similarity">
    <text evidence="2">Belongs to the major facilitator superfamily. Monocarboxylate porter (TC 2.A.1.13) family.</text>
</comment>
<dbReference type="GO" id="GO:0016020">
    <property type="term" value="C:membrane"/>
    <property type="evidence" value="ECO:0007669"/>
    <property type="project" value="UniProtKB-SubCell"/>
</dbReference>
<dbReference type="EMBL" id="JH725173">
    <property type="protein sequence ID" value="EJP63643.1"/>
    <property type="molecule type" value="Genomic_DNA"/>
</dbReference>
<dbReference type="Proteomes" id="UP000002762">
    <property type="component" value="Unassembled WGS sequence"/>
</dbReference>
<proteinExistence type="inferred from homology"/>
<dbReference type="InterPro" id="IPR036259">
    <property type="entry name" value="MFS_trans_sf"/>
</dbReference>
<feature type="compositionally biased region" description="Polar residues" evidence="3">
    <location>
        <begin position="12"/>
        <end position="23"/>
    </location>
</feature>
<comment type="subcellular location">
    <subcellularLocation>
        <location evidence="1">Membrane</location>
        <topology evidence="1">Multi-pass membrane protein</topology>
    </subcellularLocation>
</comment>
<feature type="transmembrane region" description="Helical" evidence="4">
    <location>
        <begin position="302"/>
        <end position="320"/>
    </location>
</feature>
<dbReference type="AlphaFoldDB" id="J5JC60"/>